<dbReference type="EMBL" id="LWMV01000105">
    <property type="protein sequence ID" value="KZX14354.1"/>
    <property type="molecule type" value="Genomic_DNA"/>
</dbReference>
<gene>
    <name evidence="2" type="ORF">MBCUR_05780</name>
</gene>
<evidence type="ECO:0000259" key="1">
    <source>
        <dbReference type="Pfam" id="PF05239"/>
    </source>
</evidence>
<dbReference type="OrthoDB" id="68960at2157"/>
<dbReference type="PATRIC" id="fig|49547.3.peg.604"/>
<dbReference type="InterPro" id="IPR011033">
    <property type="entry name" value="PRC_barrel-like_sf"/>
</dbReference>
<dbReference type="RefSeq" id="WP_067089962.1">
    <property type="nucleotide sequence ID" value="NZ_LWMV01000105.1"/>
</dbReference>
<dbReference type="SUPFAM" id="SSF50346">
    <property type="entry name" value="PRC-barrel domain"/>
    <property type="match status" value="1"/>
</dbReference>
<dbReference type="InterPro" id="IPR027275">
    <property type="entry name" value="PRC-brl_dom"/>
</dbReference>
<organism evidence="2 3">
    <name type="scientific">Methanobrevibacter curvatus</name>
    <dbReference type="NCBI Taxonomy" id="49547"/>
    <lineage>
        <taxon>Archaea</taxon>
        <taxon>Methanobacteriati</taxon>
        <taxon>Methanobacteriota</taxon>
        <taxon>Methanomada group</taxon>
        <taxon>Methanobacteria</taxon>
        <taxon>Methanobacteriales</taxon>
        <taxon>Methanobacteriaceae</taxon>
        <taxon>Methanobrevibacter</taxon>
    </lineage>
</organism>
<name>A0A166CC36_9EURY</name>
<feature type="domain" description="PRC-barrel" evidence="1">
    <location>
        <begin position="4"/>
        <end position="69"/>
    </location>
</feature>
<keyword evidence="3" id="KW-1185">Reference proteome</keyword>
<sequence>MRVIKEIVGKEVLNKNAQIIGKVHEVEVDESTFIITSLIVKKHGFTVTKDEIIVPFDAVEKIGDKILLNE</sequence>
<proteinExistence type="predicted"/>
<evidence type="ECO:0000313" key="2">
    <source>
        <dbReference type="EMBL" id="KZX14354.1"/>
    </source>
</evidence>
<comment type="caution">
    <text evidence="2">The sequence shown here is derived from an EMBL/GenBank/DDBJ whole genome shotgun (WGS) entry which is preliminary data.</text>
</comment>
<dbReference type="Proteomes" id="UP000077245">
    <property type="component" value="Unassembled WGS sequence"/>
</dbReference>
<accession>A0A166CC36</accession>
<reference evidence="2 3" key="1">
    <citation type="submission" date="2016-04" db="EMBL/GenBank/DDBJ databases">
        <title>Genome sequence of Methanobrevibacter curvatus DSM 11111.</title>
        <authorList>
            <person name="Poehlein A."/>
            <person name="Seedorf H."/>
            <person name="Daniel R."/>
        </authorList>
    </citation>
    <scope>NUCLEOTIDE SEQUENCE [LARGE SCALE GENOMIC DNA]</scope>
    <source>
        <strain evidence="2 3">DSM 11111</strain>
    </source>
</reference>
<dbReference type="AlphaFoldDB" id="A0A166CC36"/>
<evidence type="ECO:0000313" key="3">
    <source>
        <dbReference type="Proteomes" id="UP000077245"/>
    </source>
</evidence>
<dbReference type="STRING" id="49547.MBCUR_05780"/>
<protein>
    <submittedName>
        <fullName evidence="2">PRC-barrel domain protein</fullName>
    </submittedName>
</protein>
<dbReference type="Gene3D" id="2.30.30.240">
    <property type="entry name" value="PRC-barrel domain"/>
    <property type="match status" value="1"/>
</dbReference>
<dbReference type="Pfam" id="PF05239">
    <property type="entry name" value="PRC"/>
    <property type="match status" value="1"/>
</dbReference>